<accession>A0A5N6SWZ7</accession>
<proteinExistence type="predicted"/>
<reference evidence="2 3" key="1">
    <citation type="submission" date="2019-04" db="EMBL/GenBank/DDBJ databases">
        <title>Friends and foes A comparative genomics study of 23 Aspergillus species from section Flavi.</title>
        <authorList>
            <consortium name="DOE Joint Genome Institute"/>
            <person name="Kjaerbolling I."/>
            <person name="Vesth T."/>
            <person name="Frisvad J.C."/>
            <person name="Nybo J.L."/>
            <person name="Theobald S."/>
            <person name="Kildgaard S."/>
            <person name="Isbrandt T."/>
            <person name="Kuo A."/>
            <person name="Sato A."/>
            <person name="Lyhne E.K."/>
            <person name="Kogle M.E."/>
            <person name="Wiebenga A."/>
            <person name="Kun R.S."/>
            <person name="Lubbers R.J."/>
            <person name="Makela M.R."/>
            <person name="Barry K."/>
            <person name="Chovatia M."/>
            <person name="Clum A."/>
            <person name="Daum C."/>
            <person name="Haridas S."/>
            <person name="He G."/>
            <person name="LaButti K."/>
            <person name="Lipzen A."/>
            <person name="Mondo S."/>
            <person name="Riley R."/>
            <person name="Salamov A."/>
            <person name="Simmons B.A."/>
            <person name="Magnuson J.K."/>
            <person name="Henrissat B."/>
            <person name="Mortensen U.H."/>
            <person name="Larsen T.O."/>
            <person name="Devries R.P."/>
            <person name="Grigoriev I.V."/>
            <person name="Machida M."/>
            <person name="Baker S.E."/>
            <person name="Andersen M.R."/>
        </authorList>
    </citation>
    <scope>NUCLEOTIDE SEQUENCE [LARGE SCALE GENOMIC DNA]</scope>
    <source>
        <strain evidence="2 3">CBS 117625</strain>
    </source>
</reference>
<keyword evidence="3" id="KW-1185">Reference proteome</keyword>
<dbReference type="EMBL" id="ML743567">
    <property type="protein sequence ID" value="KAE8139142.1"/>
    <property type="molecule type" value="Genomic_DNA"/>
</dbReference>
<dbReference type="RefSeq" id="XP_031915205.1">
    <property type="nucleotide sequence ID" value="XM_032054151.1"/>
</dbReference>
<name>A0A5N6SWZ7_ASPPS</name>
<dbReference type="AlphaFoldDB" id="A0A5N6SWZ7"/>
<keyword evidence="1" id="KW-0812">Transmembrane</keyword>
<gene>
    <name evidence="2" type="ORF">BDV38DRAFT_242879</name>
</gene>
<organism evidence="2 3">
    <name type="scientific">Aspergillus pseudotamarii</name>
    <dbReference type="NCBI Taxonomy" id="132259"/>
    <lineage>
        <taxon>Eukaryota</taxon>
        <taxon>Fungi</taxon>
        <taxon>Dikarya</taxon>
        <taxon>Ascomycota</taxon>
        <taxon>Pezizomycotina</taxon>
        <taxon>Eurotiomycetes</taxon>
        <taxon>Eurotiomycetidae</taxon>
        <taxon>Eurotiales</taxon>
        <taxon>Aspergillaceae</taxon>
        <taxon>Aspergillus</taxon>
        <taxon>Aspergillus subgen. Circumdati</taxon>
    </lineage>
</organism>
<dbReference type="Proteomes" id="UP000325672">
    <property type="component" value="Unassembled WGS sequence"/>
</dbReference>
<keyword evidence="1" id="KW-1133">Transmembrane helix</keyword>
<protein>
    <submittedName>
        <fullName evidence="2">Uncharacterized protein</fullName>
    </submittedName>
</protein>
<dbReference type="GeneID" id="43638361"/>
<evidence type="ECO:0000313" key="3">
    <source>
        <dbReference type="Proteomes" id="UP000325672"/>
    </source>
</evidence>
<evidence type="ECO:0000313" key="2">
    <source>
        <dbReference type="EMBL" id="KAE8139142.1"/>
    </source>
</evidence>
<sequence length="61" mass="7295">MQYCQVLVASCAWVYYVNHYLFIRSSTLRERRDLFGTAWINYGICRNALVQVQKLARSYRV</sequence>
<evidence type="ECO:0000256" key="1">
    <source>
        <dbReference type="SAM" id="Phobius"/>
    </source>
</evidence>
<feature type="transmembrane region" description="Helical" evidence="1">
    <location>
        <begin position="6"/>
        <end position="23"/>
    </location>
</feature>
<keyword evidence="1" id="KW-0472">Membrane</keyword>